<dbReference type="RefSeq" id="WP_220194427.1">
    <property type="nucleotide sequence ID" value="NZ_BNJF01000001.1"/>
</dbReference>
<comment type="caution">
    <text evidence="1">The sequence shown here is derived from an EMBL/GenBank/DDBJ whole genome shotgun (WGS) entry which is preliminary data.</text>
</comment>
<dbReference type="EMBL" id="BNJF01000001">
    <property type="protein sequence ID" value="GHO45076.1"/>
    <property type="molecule type" value="Genomic_DNA"/>
</dbReference>
<dbReference type="InterPro" id="IPR027417">
    <property type="entry name" value="P-loop_NTPase"/>
</dbReference>
<proteinExistence type="predicted"/>
<reference evidence="1" key="1">
    <citation type="submission" date="2020-10" db="EMBL/GenBank/DDBJ databases">
        <title>Taxonomic study of unclassified bacteria belonging to the class Ktedonobacteria.</title>
        <authorList>
            <person name="Yabe S."/>
            <person name="Wang C.M."/>
            <person name="Zheng Y."/>
            <person name="Sakai Y."/>
            <person name="Cavaletti L."/>
            <person name="Monciardini P."/>
            <person name="Donadio S."/>
        </authorList>
    </citation>
    <scope>NUCLEOTIDE SEQUENCE</scope>
    <source>
        <strain evidence="1">SOSP1-1</strain>
    </source>
</reference>
<dbReference type="SUPFAM" id="SSF52540">
    <property type="entry name" value="P-loop containing nucleoside triphosphate hydrolases"/>
    <property type="match status" value="1"/>
</dbReference>
<name>A0A8J3HZY5_9CHLR</name>
<sequence length="223" mass="26090">MREDHSDLRQSLQHVYWLGGSPCAGKSSTADFLVSRYGWRLYRCDDAYYEHCQAPDPERDSLLYRLSRLAHDALWLERSVEQQVREEYALYLEEWNWIVRDLQALPRDRPILVEGAALLPELVEPLLNVRSRALWMIPTGEFQRYHYSQRTWAWDAVRGCSDPARAFENWMQRDICFARTIEAEARRRGLKVLMVDGARTLPESMAYVERLLCGEGEANASAY</sequence>
<protein>
    <submittedName>
        <fullName evidence="1">Uncharacterized protein</fullName>
    </submittedName>
</protein>
<keyword evidence="2" id="KW-1185">Reference proteome</keyword>
<gene>
    <name evidence="1" type="ORF">KSX_32390</name>
</gene>
<evidence type="ECO:0000313" key="1">
    <source>
        <dbReference type="EMBL" id="GHO45076.1"/>
    </source>
</evidence>
<evidence type="ECO:0000313" key="2">
    <source>
        <dbReference type="Proteomes" id="UP000612362"/>
    </source>
</evidence>
<dbReference type="Proteomes" id="UP000612362">
    <property type="component" value="Unassembled WGS sequence"/>
</dbReference>
<organism evidence="1 2">
    <name type="scientific">Ktedonospora formicarum</name>
    <dbReference type="NCBI Taxonomy" id="2778364"/>
    <lineage>
        <taxon>Bacteria</taxon>
        <taxon>Bacillati</taxon>
        <taxon>Chloroflexota</taxon>
        <taxon>Ktedonobacteria</taxon>
        <taxon>Ktedonobacterales</taxon>
        <taxon>Ktedonobacteraceae</taxon>
        <taxon>Ktedonospora</taxon>
    </lineage>
</organism>
<dbReference type="Gene3D" id="3.40.50.300">
    <property type="entry name" value="P-loop containing nucleotide triphosphate hydrolases"/>
    <property type="match status" value="1"/>
</dbReference>
<accession>A0A8J3HZY5</accession>
<dbReference type="AlphaFoldDB" id="A0A8J3HZY5"/>